<comment type="caution">
    <text evidence="2">The sequence shown here is derived from an EMBL/GenBank/DDBJ whole genome shotgun (WGS) entry which is preliminary data.</text>
</comment>
<dbReference type="AlphaFoldDB" id="A0A4Y2TFF9"/>
<feature type="compositionally biased region" description="Polar residues" evidence="1">
    <location>
        <begin position="92"/>
        <end position="104"/>
    </location>
</feature>
<name>A0A4Y2TFF9_ARAVE</name>
<organism evidence="2 3">
    <name type="scientific">Araneus ventricosus</name>
    <name type="common">Orbweaver spider</name>
    <name type="synonym">Epeira ventricosa</name>
    <dbReference type="NCBI Taxonomy" id="182803"/>
    <lineage>
        <taxon>Eukaryota</taxon>
        <taxon>Metazoa</taxon>
        <taxon>Ecdysozoa</taxon>
        <taxon>Arthropoda</taxon>
        <taxon>Chelicerata</taxon>
        <taxon>Arachnida</taxon>
        <taxon>Araneae</taxon>
        <taxon>Araneomorphae</taxon>
        <taxon>Entelegynae</taxon>
        <taxon>Araneoidea</taxon>
        <taxon>Araneidae</taxon>
        <taxon>Araneus</taxon>
    </lineage>
</organism>
<proteinExistence type="predicted"/>
<feature type="region of interest" description="Disordered" evidence="1">
    <location>
        <begin position="45"/>
        <end position="64"/>
    </location>
</feature>
<gene>
    <name evidence="2" type="ORF">AVEN_4709_1</name>
</gene>
<dbReference type="EMBL" id="BGPR01028281">
    <property type="protein sequence ID" value="GBN99352.1"/>
    <property type="molecule type" value="Genomic_DNA"/>
</dbReference>
<evidence type="ECO:0000313" key="3">
    <source>
        <dbReference type="Proteomes" id="UP000499080"/>
    </source>
</evidence>
<sequence length="104" mass="11601">MLLPIYDNFLKISTPSVHIRKVSLSSFFLISEAGTMEISADIIRYPSEEDQSNQPTTDLSGNFPFPQPSSLEAVTLEMNADITRYPSKQDRNNQPTAGVNGNFF</sequence>
<evidence type="ECO:0000256" key="1">
    <source>
        <dbReference type="SAM" id="MobiDB-lite"/>
    </source>
</evidence>
<dbReference type="Proteomes" id="UP000499080">
    <property type="component" value="Unassembled WGS sequence"/>
</dbReference>
<accession>A0A4Y2TFF9</accession>
<keyword evidence="3" id="KW-1185">Reference proteome</keyword>
<evidence type="ECO:0000313" key="2">
    <source>
        <dbReference type="EMBL" id="GBN99352.1"/>
    </source>
</evidence>
<reference evidence="2 3" key="1">
    <citation type="journal article" date="2019" name="Sci. Rep.">
        <title>Orb-weaving spider Araneus ventricosus genome elucidates the spidroin gene catalogue.</title>
        <authorList>
            <person name="Kono N."/>
            <person name="Nakamura H."/>
            <person name="Ohtoshi R."/>
            <person name="Moran D.A.P."/>
            <person name="Shinohara A."/>
            <person name="Yoshida Y."/>
            <person name="Fujiwara M."/>
            <person name="Mori M."/>
            <person name="Tomita M."/>
            <person name="Arakawa K."/>
        </authorList>
    </citation>
    <scope>NUCLEOTIDE SEQUENCE [LARGE SCALE GENOMIC DNA]</scope>
</reference>
<protein>
    <submittedName>
        <fullName evidence="2">Uncharacterized protein</fullName>
    </submittedName>
</protein>
<feature type="region of interest" description="Disordered" evidence="1">
    <location>
        <begin position="84"/>
        <end position="104"/>
    </location>
</feature>